<dbReference type="PANTHER" id="PTHR13847">
    <property type="entry name" value="SARCOSINE DEHYDROGENASE-RELATED"/>
    <property type="match status" value="1"/>
</dbReference>
<dbReference type="EnsemblMetazoa" id="XM_030997878">
    <property type="protein sequence ID" value="XP_030853738"/>
    <property type="gene ID" value="LOC578774"/>
</dbReference>
<dbReference type="Gene3D" id="3.50.50.60">
    <property type="entry name" value="FAD/NAD(P)-binding domain"/>
    <property type="match status" value="1"/>
</dbReference>
<dbReference type="InterPro" id="IPR036188">
    <property type="entry name" value="FAD/NAD-bd_sf"/>
</dbReference>
<dbReference type="OrthoDB" id="424974at2759"/>
<reference evidence="5" key="2">
    <citation type="submission" date="2021-01" db="UniProtKB">
        <authorList>
            <consortium name="EnsemblMetazoa"/>
        </authorList>
    </citation>
    <scope>IDENTIFICATION</scope>
</reference>
<dbReference type="CTD" id="55572"/>
<dbReference type="Proteomes" id="UP000007110">
    <property type="component" value="Unassembled WGS sequence"/>
</dbReference>
<accession>A0A7M7T4R1</accession>
<dbReference type="GeneID" id="578774"/>
<feature type="domain" description="FAD dependent oxidoreductase" evidence="4">
    <location>
        <begin position="53"/>
        <end position="444"/>
    </location>
</feature>
<keyword evidence="6" id="KW-1185">Reference proteome</keyword>
<dbReference type="SUPFAM" id="SSF51905">
    <property type="entry name" value="FAD/NAD(P)-binding domain"/>
    <property type="match status" value="1"/>
</dbReference>
<evidence type="ECO:0000259" key="4">
    <source>
        <dbReference type="Pfam" id="PF01266"/>
    </source>
</evidence>
<dbReference type="Pfam" id="PF01266">
    <property type="entry name" value="DAO"/>
    <property type="match status" value="1"/>
</dbReference>
<dbReference type="GO" id="GO:0005737">
    <property type="term" value="C:cytoplasm"/>
    <property type="evidence" value="ECO:0000318"/>
    <property type="project" value="GO_Central"/>
</dbReference>
<dbReference type="AlphaFoldDB" id="A0A7M7T4R1"/>
<dbReference type="OMA" id="PDHNALI"/>
<evidence type="ECO:0000313" key="6">
    <source>
        <dbReference type="Proteomes" id="UP000007110"/>
    </source>
</evidence>
<keyword evidence="1" id="KW-0560">Oxidoreductase</keyword>
<evidence type="ECO:0000256" key="1">
    <source>
        <dbReference type="ARBA" id="ARBA00023002"/>
    </source>
</evidence>
<organism evidence="5 6">
    <name type="scientific">Strongylocentrotus purpuratus</name>
    <name type="common">Purple sea urchin</name>
    <dbReference type="NCBI Taxonomy" id="7668"/>
    <lineage>
        <taxon>Eukaryota</taxon>
        <taxon>Metazoa</taxon>
        <taxon>Echinodermata</taxon>
        <taxon>Eleutherozoa</taxon>
        <taxon>Echinozoa</taxon>
        <taxon>Echinoidea</taxon>
        <taxon>Euechinoidea</taxon>
        <taxon>Echinacea</taxon>
        <taxon>Camarodonta</taxon>
        <taxon>Echinidea</taxon>
        <taxon>Strongylocentrotidae</taxon>
        <taxon>Strongylocentrotus</taxon>
    </lineage>
</organism>
<dbReference type="FunFam" id="3.30.9.10:FF:000026">
    <property type="entry name" value="FAD-dependent oxidoreductase domain-containing protein 1"/>
    <property type="match status" value="1"/>
</dbReference>
<proteinExistence type="predicted"/>
<dbReference type="PANTHER" id="PTHR13847:SF287">
    <property type="entry name" value="FAD-DEPENDENT OXIDOREDUCTASE DOMAIN-CONTAINING PROTEIN 1"/>
    <property type="match status" value="1"/>
</dbReference>
<dbReference type="GO" id="GO:0005739">
    <property type="term" value="C:mitochondrion"/>
    <property type="evidence" value="ECO:0007669"/>
    <property type="project" value="GOC"/>
</dbReference>
<sequence>MSGLKRLPLLFKQPVRRASFMDKMSKDVRSKNPLKWTDYGDGLNASRPPKHADIVVIGGGVMGSSVAYFLRRQAQAGVSVCVVERDMSYTRASSALAVGGIRQQFSVPENIYMSLYSAHFLRNIKQYLCVDDRDPPDIQFNHQGYLTLASPDNAHILEENFKLQTELGAKLELLSSTGLKERFPWINNEGVEVGAYGLENEGWFDPYLLTRSFQQKAESLGAQYCRGEVIGFECNQVDKGMGVPGYYQGQGKRIKSVKVRMPNSPEVIDVNCAMAVVCAGSWSGEITSMLGIGQGSAEDLLDVPLPVEPRKRYVYVTHCPDGPGLDFPMIINLDGVYARREGLGGNYVMGSCPFPDQTEPDCDNLNVDYEFFEENIWPSLANRVPAFENLKLKSAWAGFYDYNTIDQNAIIGHHPAYPNLLLATGFSGHGIQQSPAVGQAISDLIFEGKFVEIDLARMGFERFISKRLVKEANIY</sequence>
<evidence type="ECO:0000256" key="2">
    <source>
        <dbReference type="ARBA" id="ARBA00039785"/>
    </source>
</evidence>
<dbReference type="GO" id="GO:0032981">
    <property type="term" value="P:mitochondrial respiratory chain complex I assembly"/>
    <property type="evidence" value="ECO:0000318"/>
    <property type="project" value="GO_Central"/>
</dbReference>
<name>A0A7M7T4R1_STRPU</name>
<reference evidence="6" key="1">
    <citation type="submission" date="2015-02" db="EMBL/GenBank/DDBJ databases">
        <title>Genome sequencing for Strongylocentrotus purpuratus.</title>
        <authorList>
            <person name="Murali S."/>
            <person name="Liu Y."/>
            <person name="Vee V."/>
            <person name="English A."/>
            <person name="Wang M."/>
            <person name="Skinner E."/>
            <person name="Han Y."/>
            <person name="Muzny D.M."/>
            <person name="Worley K.C."/>
            <person name="Gibbs R.A."/>
        </authorList>
    </citation>
    <scope>NUCLEOTIDE SEQUENCE</scope>
</reference>
<evidence type="ECO:0000313" key="5">
    <source>
        <dbReference type="EnsemblMetazoa" id="XP_030853738"/>
    </source>
</evidence>
<dbReference type="RefSeq" id="XP_030853738.1">
    <property type="nucleotide sequence ID" value="XM_030997878.1"/>
</dbReference>
<dbReference type="Gene3D" id="3.30.9.10">
    <property type="entry name" value="D-Amino Acid Oxidase, subunit A, domain 2"/>
    <property type="match status" value="1"/>
</dbReference>
<dbReference type="InParanoid" id="A0A7M7T4R1"/>
<dbReference type="GO" id="GO:0016491">
    <property type="term" value="F:oxidoreductase activity"/>
    <property type="evidence" value="ECO:0007669"/>
    <property type="project" value="UniProtKB-KW"/>
</dbReference>
<comment type="function">
    <text evidence="3">Required for the assembly of the mitochondrial membrane respiratory chain NADH dehydrogenase (Complex I). Involved in mid-late stages of complex I assembly.</text>
</comment>
<protein>
    <recommendedName>
        <fullName evidence="2">FAD-dependent oxidoreductase domain-containing protein 1</fullName>
    </recommendedName>
</protein>
<evidence type="ECO:0000256" key="3">
    <source>
        <dbReference type="ARBA" id="ARBA00046185"/>
    </source>
</evidence>
<dbReference type="InterPro" id="IPR006076">
    <property type="entry name" value="FAD-dep_OxRdtase"/>
</dbReference>
<dbReference type="KEGG" id="spu:578774"/>